<comment type="caution">
    <text evidence="7">The sequence shown here is derived from an EMBL/GenBank/DDBJ whole genome shotgun (WGS) entry which is preliminary data.</text>
</comment>
<dbReference type="CDD" id="cd01127">
    <property type="entry name" value="TrwB_TraG_TraD_VirD4"/>
    <property type="match status" value="1"/>
</dbReference>
<dbReference type="Proteomes" id="UP000076947">
    <property type="component" value="Unassembled WGS sequence"/>
</dbReference>
<accession>A0A177INJ1</accession>
<protein>
    <recommendedName>
        <fullName evidence="6">TraD/TraG TraM recognition site domain-containing protein</fullName>
    </recommendedName>
</protein>
<organism evidence="7 8">
    <name type="scientific">Corynebacterium stationis</name>
    <dbReference type="NCBI Taxonomy" id="1705"/>
    <lineage>
        <taxon>Bacteria</taxon>
        <taxon>Bacillati</taxon>
        <taxon>Actinomycetota</taxon>
        <taxon>Actinomycetes</taxon>
        <taxon>Mycobacteriales</taxon>
        <taxon>Corynebacteriaceae</taxon>
        <taxon>Corynebacterium</taxon>
    </lineage>
</organism>
<proteinExistence type="predicted"/>
<dbReference type="InterPro" id="IPR027417">
    <property type="entry name" value="P-loop_NTPase"/>
</dbReference>
<keyword evidence="2" id="KW-1003">Cell membrane</keyword>
<evidence type="ECO:0000256" key="2">
    <source>
        <dbReference type="ARBA" id="ARBA00022475"/>
    </source>
</evidence>
<dbReference type="RefSeq" id="WP_231869230.1">
    <property type="nucleotide sequence ID" value="NZ_LSTQ01000011.1"/>
</dbReference>
<gene>
    <name evidence="7" type="ORF">AYJ05_11625</name>
</gene>
<feature type="domain" description="TraD/TraG TraM recognition site" evidence="6">
    <location>
        <begin position="344"/>
        <end position="463"/>
    </location>
</feature>
<evidence type="ECO:0000313" key="7">
    <source>
        <dbReference type="EMBL" id="OAH29801.1"/>
    </source>
</evidence>
<evidence type="ECO:0000256" key="3">
    <source>
        <dbReference type="ARBA" id="ARBA00022692"/>
    </source>
</evidence>
<reference evidence="8" key="1">
    <citation type="submission" date="2016-02" db="EMBL/GenBank/DDBJ databases">
        <authorList>
            <person name="Kaur G."/>
            <person name="Nair G.R."/>
            <person name="Mayilraj S."/>
        </authorList>
    </citation>
    <scope>NUCLEOTIDE SEQUENCE [LARGE SCALE GENOMIC DNA]</scope>
    <source>
        <strain evidence="8">GA-15</strain>
    </source>
</reference>
<keyword evidence="4" id="KW-1133">Transmembrane helix</keyword>
<sequence length="499" mass="54971">MGAFLAIMIGLWVWAGSGSKKKKKSTRVDSATQHLASKKDIQTLSKKAVAESTERLYGQEFAEKSPGLRFGHEVSTGIGLYGGWEDLHLIMAGPRVGKTTSSVIPAIVEAPGPVVTTSNKPDIVTDTIALTSKRGTAWVFDPQGITNGMGEKWYYDPLSYIRTEADNMDAAAASLSGIFAAPYMRDNGGDNYFPSSARNLLTGLLLAAALENRPISDVLLWASDARNQEPVELLAGYHQWSFWRKTIQSLYNLTDKTRDGVFGQAQNMVSVFSRSEVQRWVEPGHGGKEFVPEEFVRSKGDTLYLLSKEGPRSVGIITTILTVAVMEAAEAYGQQQPNGRLPVPMVCPLDETANTVLWQELPNVVSHYGSRGIILMTYLQSYSQGINLWGKEKMEALWSATTIKCIGGGIDDDELTKRMSELIGVHEEYQRSASHSAGSPAQISRSIREKQTLTPAEIASLPRGRWLVRAVGRRPILAASEPFWERDWDKETKQLLTSN</sequence>
<keyword evidence="8" id="KW-1185">Reference proteome</keyword>
<evidence type="ECO:0000313" key="8">
    <source>
        <dbReference type="Proteomes" id="UP000076947"/>
    </source>
</evidence>
<evidence type="ECO:0000256" key="1">
    <source>
        <dbReference type="ARBA" id="ARBA00004651"/>
    </source>
</evidence>
<name>A0A177INJ1_9CORY</name>
<dbReference type="InterPro" id="IPR032689">
    <property type="entry name" value="TraG-D_C"/>
</dbReference>
<comment type="subcellular location">
    <subcellularLocation>
        <location evidence="1">Cell membrane</location>
        <topology evidence="1">Multi-pass membrane protein</topology>
    </subcellularLocation>
</comment>
<evidence type="ECO:0000256" key="4">
    <source>
        <dbReference type="ARBA" id="ARBA00022989"/>
    </source>
</evidence>
<dbReference type="Pfam" id="PF12696">
    <property type="entry name" value="TraG-D_C"/>
    <property type="match status" value="1"/>
</dbReference>
<dbReference type="EMBL" id="LSTQ01000011">
    <property type="protein sequence ID" value="OAH29801.1"/>
    <property type="molecule type" value="Genomic_DNA"/>
</dbReference>
<evidence type="ECO:0000259" key="6">
    <source>
        <dbReference type="Pfam" id="PF12696"/>
    </source>
</evidence>
<dbReference type="SUPFAM" id="SSF52540">
    <property type="entry name" value="P-loop containing nucleoside triphosphate hydrolases"/>
    <property type="match status" value="1"/>
</dbReference>
<keyword evidence="3" id="KW-0812">Transmembrane</keyword>
<dbReference type="PANTHER" id="PTHR37937">
    <property type="entry name" value="CONJUGATIVE TRANSFER: DNA TRANSPORT"/>
    <property type="match status" value="1"/>
</dbReference>
<evidence type="ECO:0000256" key="5">
    <source>
        <dbReference type="ARBA" id="ARBA00023136"/>
    </source>
</evidence>
<keyword evidence="5" id="KW-0472">Membrane</keyword>
<dbReference type="GO" id="GO:0005886">
    <property type="term" value="C:plasma membrane"/>
    <property type="evidence" value="ECO:0007669"/>
    <property type="project" value="UniProtKB-SubCell"/>
</dbReference>
<dbReference type="AlphaFoldDB" id="A0A177INJ1"/>
<dbReference type="Gene3D" id="3.40.50.300">
    <property type="entry name" value="P-loop containing nucleotide triphosphate hydrolases"/>
    <property type="match status" value="1"/>
</dbReference>
<dbReference type="InterPro" id="IPR051539">
    <property type="entry name" value="T4SS-coupling_protein"/>
</dbReference>
<dbReference type="PANTHER" id="PTHR37937:SF1">
    <property type="entry name" value="CONJUGATIVE TRANSFER: DNA TRANSPORT"/>
    <property type="match status" value="1"/>
</dbReference>